<sequence>MASMYWDEDGAEGRPSSMDVLLQFLSVPGNAERWLKAAAVRDGTRVALIDDIYESLVDQGITHHTRGNIDVKLWSLLHSFQKVEHWLRKKELRRFDDNDKAKRKVLKACPYYPELVRLLRPTGCASTSKSKAHRRDTMSTNDSVRSDNEPPEVASKRVHTRGKSDTTKRTKLDHHSDQVGAGNAQQTSLWEAEEDVRRELYKVELQAKRDEAICVRMKACKELLELGVSVAEVDRLMPLWKSNAYI</sequence>
<keyword evidence="4" id="KW-1185">Reference proteome</keyword>
<feature type="region of interest" description="Disordered" evidence="1">
    <location>
        <begin position="126"/>
        <end position="188"/>
    </location>
</feature>
<accession>A0A6A3KKZ1</accession>
<dbReference type="PANTHER" id="PTHR33324">
    <property type="entry name" value="EXPRESSED PROTEIN"/>
    <property type="match status" value="1"/>
</dbReference>
<evidence type="ECO:0000313" key="4">
    <source>
        <dbReference type="Proteomes" id="UP000433483"/>
    </source>
</evidence>
<gene>
    <name evidence="3" type="ORF">PF005_g13612</name>
    <name evidence="2" type="ORF">PF011_g12472</name>
</gene>
<dbReference type="PANTHER" id="PTHR33324:SF2">
    <property type="entry name" value="MYB_SANT-LIKE DNA-BINDING DOMAIN-CONTAINING PROTEIN"/>
    <property type="match status" value="1"/>
</dbReference>
<evidence type="ECO:0000313" key="3">
    <source>
        <dbReference type="EMBL" id="KAE9204925.1"/>
    </source>
</evidence>
<dbReference type="Proteomes" id="UP000433483">
    <property type="component" value="Unassembled WGS sequence"/>
</dbReference>
<dbReference type="EMBL" id="QXGB01000763">
    <property type="protein sequence ID" value="KAE9204925.1"/>
    <property type="molecule type" value="Genomic_DNA"/>
</dbReference>
<reference evidence="2 5" key="1">
    <citation type="submission" date="2018-09" db="EMBL/GenBank/DDBJ databases">
        <title>Genomic investigation of the strawberry pathogen Phytophthora fragariae indicates pathogenicity is determined by transcriptional variation in three key races.</title>
        <authorList>
            <person name="Adams T.M."/>
            <person name="Armitage A.D."/>
            <person name="Sobczyk M.K."/>
            <person name="Bates H.J."/>
            <person name="Dunwell J.M."/>
            <person name="Nellist C.F."/>
            <person name="Harrison R.J."/>
        </authorList>
    </citation>
    <scope>NUCLEOTIDE SEQUENCE [LARGE SCALE GENOMIC DNA]</scope>
    <source>
        <strain evidence="3 4">NOV-27</strain>
        <strain evidence="2 5">SCRP245</strain>
    </source>
</reference>
<evidence type="ECO:0000256" key="1">
    <source>
        <dbReference type="SAM" id="MobiDB-lite"/>
    </source>
</evidence>
<protein>
    <submittedName>
        <fullName evidence="2">Uncharacterized protein</fullName>
    </submittedName>
</protein>
<dbReference type="Proteomes" id="UP000460718">
    <property type="component" value="Unassembled WGS sequence"/>
</dbReference>
<dbReference type="OrthoDB" id="96345at2759"/>
<proteinExistence type="predicted"/>
<feature type="compositionally biased region" description="Basic and acidic residues" evidence="1">
    <location>
        <begin position="162"/>
        <end position="177"/>
    </location>
</feature>
<name>A0A6A3KKZ1_9STRA</name>
<dbReference type="AlphaFoldDB" id="A0A6A3KKZ1"/>
<evidence type="ECO:0000313" key="5">
    <source>
        <dbReference type="Proteomes" id="UP000460718"/>
    </source>
</evidence>
<dbReference type="EMBL" id="QXFW01000727">
    <property type="protein sequence ID" value="KAE9004393.1"/>
    <property type="molecule type" value="Genomic_DNA"/>
</dbReference>
<evidence type="ECO:0000313" key="2">
    <source>
        <dbReference type="EMBL" id="KAE9004393.1"/>
    </source>
</evidence>
<comment type="caution">
    <text evidence="2">The sequence shown here is derived from an EMBL/GenBank/DDBJ whole genome shotgun (WGS) entry which is preliminary data.</text>
</comment>
<organism evidence="2 5">
    <name type="scientific">Phytophthora fragariae</name>
    <dbReference type="NCBI Taxonomy" id="53985"/>
    <lineage>
        <taxon>Eukaryota</taxon>
        <taxon>Sar</taxon>
        <taxon>Stramenopiles</taxon>
        <taxon>Oomycota</taxon>
        <taxon>Peronosporomycetes</taxon>
        <taxon>Peronosporales</taxon>
        <taxon>Peronosporaceae</taxon>
        <taxon>Phytophthora</taxon>
    </lineage>
</organism>